<evidence type="ECO:0000313" key="3">
    <source>
        <dbReference type="EMBL" id="KAK7580046.1"/>
    </source>
</evidence>
<dbReference type="SUPFAM" id="SSF54236">
    <property type="entry name" value="Ubiquitin-like"/>
    <property type="match status" value="1"/>
</dbReference>
<dbReference type="InterPro" id="IPR029071">
    <property type="entry name" value="Ubiquitin-like_domsf"/>
</dbReference>
<dbReference type="InterPro" id="IPR018997">
    <property type="entry name" value="PUB_domain"/>
</dbReference>
<dbReference type="PANTHER" id="PTHR23153:SF38">
    <property type="entry name" value="UBX DOMAIN-CONTAINING PROTEIN 6"/>
    <property type="match status" value="1"/>
</dbReference>
<dbReference type="CDD" id="cd10460">
    <property type="entry name" value="PUB_UBXD1"/>
    <property type="match status" value="1"/>
</dbReference>
<proteinExistence type="predicted"/>
<dbReference type="AlphaFoldDB" id="A0AAN9Y0M1"/>
<dbReference type="PANTHER" id="PTHR23153">
    <property type="entry name" value="UBX-RELATED"/>
    <property type="match status" value="1"/>
</dbReference>
<reference evidence="3 4" key="1">
    <citation type="submission" date="2024-03" db="EMBL/GenBank/DDBJ databases">
        <title>Adaptation during the transition from Ophiocordyceps entomopathogen to insect associate is accompanied by gene loss and intensified selection.</title>
        <authorList>
            <person name="Ward C.M."/>
            <person name="Onetto C.A."/>
            <person name="Borneman A.R."/>
        </authorList>
    </citation>
    <scope>NUCLEOTIDE SEQUENCE [LARGE SCALE GENOMIC DNA]</scope>
    <source>
        <strain evidence="3">AWRI1</strain>
        <tissue evidence="3">Single Adult Female</tissue>
    </source>
</reference>
<feature type="region of interest" description="Disordered" evidence="1">
    <location>
        <begin position="20"/>
        <end position="79"/>
    </location>
</feature>
<dbReference type="InterPro" id="IPR001012">
    <property type="entry name" value="UBX_dom"/>
</dbReference>
<feature type="compositionally biased region" description="Polar residues" evidence="1">
    <location>
        <begin position="64"/>
        <end position="73"/>
    </location>
</feature>
<dbReference type="Pfam" id="PF09409">
    <property type="entry name" value="PUB"/>
    <property type="match status" value="1"/>
</dbReference>
<dbReference type="SUPFAM" id="SSF143503">
    <property type="entry name" value="PUG domain-like"/>
    <property type="match status" value="1"/>
</dbReference>
<feature type="compositionally biased region" description="Low complexity" evidence="1">
    <location>
        <begin position="51"/>
        <end position="61"/>
    </location>
</feature>
<evidence type="ECO:0000259" key="2">
    <source>
        <dbReference type="PROSITE" id="PS50033"/>
    </source>
</evidence>
<accession>A0AAN9Y0M1</accession>
<dbReference type="PROSITE" id="PS50033">
    <property type="entry name" value="UBX"/>
    <property type="match status" value="1"/>
</dbReference>
<gene>
    <name evidence="3" type="ORF">V9T40_000675</name>
</gene>
<dbReference type="Proteomes" id="UP001367676">
    <property type="component" value="Unassembled WGS sequence"/>
</dbReference>
<evidence type="ECO:0000313" key="4">
    <source>
        <dbReference type="Proteomes" id="UP001367676"/>
    </source>
</evidence>
<protein>
    <recommendedName>
        <fullName evidence="2">UBX domain-containing protein</fullName>
    </recommendedName>
</protein>
<dbReference type="InterPro" id="IPR036339">
    <property type="entry name" value="PUB-like_dom_sf"/>
</dbReference>
<feature type="domain" description="UBX" evidence="2">
    <location>
        <begin position="340"/>
        <end position="409"/>
    </location>
</feature>
<dbReference type="SMART" id="SM00580">
    <property type="entry name" value="PUG"/>
    <property type="match status" value="1"/>
</dbReference>
<feature type="region of interest" description="Disordered" evidence="1">
    <location>
        <begin position="91"/>
        <end position="110"/>
    </location>
</feature>
<dbReference type="EMBL" id="JBBCAQ010000034">
    <property type="protein sequence ID" value="KAK7580046.1"/>
    <property type="molecule type" value="Genomic_DNA"/>
</dbReference>
<organism evidence="3 4">
    <name type="scientific">Parthenolecanium corni</name>
    <dbReference type="NCBI Taxonomy" id="536013"/>
    <lineage>
        <taxon>Eukaryota</taxon>
        <taxon>Metazoa</taxon>
        <taxon>Ecdysozoa</taxon>
        <taxon>Arthropoda</taxon>
        <taxon>Hexapoda</taxon>
        <taxon>Insecta</taxon>
        <taxon>Pterygota</taxon>
        <taxon>Neoptera</taxon>
        <taxon>Paraneoptera</taxon>
        <taxon>Hemiptera</taxon>
        <taxon>Sternorrhyncha</taxon>
        <taxon>Coccoidea</taxon>
        <taxon>Coccidae</taxon>
        <taxon>Parthenolecanium</taxon>
    </lineage>
</organism>
<dbReference type="InterPro" id="IPR042774">
    <property type="entry name" value="UBXN6_PUB"/>
</dbReference>
<name>A0AAN9Y0M1_9HEMI</name>
<comment type="caution">
    <text evidence="3">The sequence shown here is derived from an EMBL/GenBank/DDBJ whole genome shotgun (WGS) entry which is preliminary data.</text>
</comment>
<dbReference type="GO" id="GO:0005737">
    <property type="term" value="C:cytoplasm"/>
    <property type="evidence" value="ECO:0007669"/>
    <property type="project" value="TreeGrafter"/>
</dbReference>
<evidence type="ECO:0000256" key="1">
    <source>
        <dbReference type="SAM" id="MobiDB-lite"/>
    </source>
</evidence>
<dbReference type="SMART" id="SM00166">
    <property type="entry name" value="UBX"/>
    <property type="match status" value="1"/>
</dbReference>
<dbReference type="Gene3D" id="3.10.20.90">
    <property type="entry name" value="Phosphatidylinositol 3-kinase Catalytic Subunit, Chain A, domain 1"/>
    <property type="match status" value="1"/>
</dbReference>
<dbReference type="Pfam" id="PF00789">
    <property type="entry name" value="UBX"/>
    <property type="match status" value="1"/>
</dbReference>
<feature type="compositionally biased region" description="Basic and acidic residues" evidence="1">
    <location>
        <begin position="99"/>
        <end position="110"/>
    </location>
</feature>
<dbReference type="Gene3D" id="1.20.58.2190">
    <property type="match status" value="1"/>
</dbReference>
<sequence>MAENLKKFFKKKKLEIKFKKAGPGQRLNEEAPKPVAQSSEPSYSRVEPSAEAKQAAAAALARLQGTSTPGFNSRTDHSSVLKEMKKAIRDEMSLSENKNSPKNESNLEKRDTNVDMSKYAADGVYFRCPLLGPEILLKSEWRERINEYLEEQLKIEKGLASCLIIQNCNSNSDKINDCVTTLSKYLLNIINNPDEEKFRKIRISNKVFQEKVVNMRGSILLLEAAGFVEQKLSVQDGEEEFYVFPADGDIEDLKMLVDALENAEKINLELDRNVQILQPSQAARRTELPHDFFKYTPEELKKEQQAKTESVEEMLILRTRAMREKTGLKEMKKRYRYALMRIRFPDGIFLQGTFSVYEKYAAILEFVKENLSCECDFTLLTELGRSFVPADHEKTLLDLRLVPATVLIFKPNSSSTDEQKLSYLKPDVLLLLQDL</sequence>
<keyword evidence="4" id="KW-1185">Reference proteome</keyword>